<dbReference type="Pfam" id="PF00892">
    <property type="entry name" value="EamA"/>
    <property type="match status" value="2"/>
</dbReference>
<feature type="domain" description="EamA" evidence="8">
    <location>
        <begin position="62"/>
        <end position="201"/>
    </location>
</feature>
<dbReference type="GO" id="GO:0016020">
    <property type="term" value="C:membrane"/>
    <property type="evidence" value="ECO:0007669"/>
    <property type="project" value="UniProtKB-SubCell"/>
</dbReference>
<feature type="transmembrane region" description="Helical" evidence="7">
    <location>
        <begin position="156"/>
        <end position="176"/>
    </location>
</feature>
<feature type="transmembrane region" description="Helical" evidence="7">
    <location>
        <begin position="131"/>
        <end position="150"/>
    </location>
</feature>
<feature type="transmembrane region" description="Helical" evidence="7">
    <location>
        <begin position="240"/>
        <end position="261"/>
    </location>
</feature>
<sequence length="347" mass="36568">MSARGTTETTTIEGDVVTSTPAGEPVAAATAATSSATTGRTDGGRRRRISPAIDQSARNVLVGAILVLVGGIMWGSNATVSKILMEHYGAQPMWIACIRELFAGMLFLLVAGTRSPRQLAGAVRERRSWPWFVLCAIGCVLAGQVAYLSSINWTNAGTATVLQTLNLLVVLLYVCIHDRRLPGRRESAGVALAFVGTVLIATGGDLTTLKLPMMGLFWGLINATATGFLSILPAKLIAKWGNMTVSGLMFLISGLVLLPIVRPWSGAPAFDAFGFALMTYTVVFGTFGAYGLFMAGVMRVGAMRATMLGTSEPIAATVTAVLFTGAVFAPTDLIGFAMIIVMVFLVH</sequence>
<dbReference type="InterPro" id="IPR037185">
    <property type="entry name" value="EmrE-like"/>
</dbReference>
<reference evidence="9 10" key="1">
    <citation type="submission" date="2018-09" db="EMBL/GenBank/DDBJ databases">
        <title>Characterization of the phylogenetic diversity of five novel species belonging to the genus Bifidobacterium.</title>
        <authorList>
            <person name="Lugli G.A."/>
            <person name="Duranti S."/>
            <person name="Milani C."/>
        </authorList>
    </citation>
    <scope>NUCLEOTIDE SEQUENCE [LARGE SCALE GENOMIC DNA]</scope>
    <source>
        <strain evidence="9 10">2033B</strain>
    </source>
</reference>
<keyword evidence="3 7" id="KW-0812">Transmembrane</keyword>
<evidence type="ECO:0000313" key="10">
    <source>
        <dbReference type="Proteomes" id="UP000287470"/>
    </source>
</evidence>
<feature type="transmembrane region" description="Helical" evidence="7">
    <location>
        <begin position="273"/>
        <end position="293"/>
    </location>
</feature>
<comment type="caution">
    <text evidence="9">The sequence shown here is derived from an EMBL/GenBank/DDBJ whole genome shotgun (WGS) entry which is preliminary data.</text>
</comment>
<feature type="region of interest" description="Disordered" evidence="6">
    <location>
        <begin position="1"/>
        <end position="20"/>
    </location>
</feature>
<evidence type="ECO:0000256" key="3">
    <source>
        <dbReference type="ARBA" id="ARBA00022692"/>
    </source>
</evidence>
<gene>
    <name evidence="9" type="ORF">D2E24_0687</name>
</gene>
<evidence type="ECO:0000256" key="5">
    <source>
        <dbReference type="ARBA" id="ARBA00023136"/>
    </source>
</evidence>
<comment type="subcellular location">
    <subcellularLocation>
        <location evidence="1">Membrane</location>
        <topology evidence="1">Multi-pass membrane protein</topology>
    </subcellularLocation>
</comment>
<feature type="transmembrane region" description="Helical" evidence="7">
    <location>
        <begin position="93"/>
        <end position="111"/>
    </location>
</feature>
<feature type="transmembrane region" description="Helical" evidence="7">
    <location>
        <begin position="188"/>
        <end position="209"/>
    </location>
</feature>
<dbReference type="RefSeq" id="WP_125967964.1">
    <property type="nucleotide sequence ID" value="NZ_QXGK01000005.1"/>
</dbReference>
<dbReference type="PANTHER" id="PTHR32322">
    <property type="entry name" value="INNER MEMBRANE TRANSPORTER"/>
    <property type="match status" value="1"/>
</dbReference>
<evidence type="ECO:0000256" key="4">
    <source>
        <dbReference type="ARBA" id="ARBA00022989"/>
    </source>
</evidence>
<keyword evidence="10" id="KW-1185">Reference proteome</keyword>
<evidence type="ECO:0000256" key="2">
    <source>
        <dbReference type="ARBA" id="ARBA00007362"/>
    </source>
</evidence>
<keyword evidence="5 7" id="KW-0472">Membrane</keyword>
<dbReference type="PANTHER" id="PTHR32322:SF2">
    <property type="entry name" value="EAMA DOMAIN-CONTAINING PROTEIN"/>
    <property type="match status" value="1"/>
</dbReference>
<dbReference type="AlphaFoldDB" id="A0A430FV09"/>
<dbReference type="InterPro" id="IPR000620">
    <property type="entry name" value="EamA_dom"/>
</dbReference>
<name>A0A430FV09_9BIFI</name>
<dbReference type="SUPFAM" id="SSF103481">
    <property type="entry name" value="Multidrug resistance efflux transporter EmrE"/>
    <property type="match status" value="2"/>
</dbReference>
<feature type="domain" description="EamA" evidence="8">
    <location>
        <begin position="213"/>
        <end position="346"/>
    </location>
</feature>
<dbReference type="OrthoDB" id="9810818at2"/>
<evidence type="ECO:0000256" key="6">
    <source>
        <dbReference type="SAM" id="MobiDB-lite"/>
    </source>
</evidence>
<dbReference type="Proteomes" id="UP000287470">
    <property type="component" value="Unassembled WGS sequence"/>
</dbReference>
<feature type="compositionally biased region" description="Low complexity" evidence="6">
    <location>
        <begin position="27"/>
        <end position="40"/>
    </location>
</feature>
<evidence type="ECO:0000313" key="9">
    <source>
        <dbReference type="EMBL" id="RSX57389.1"/>
    </source>
</evidence>
<comment type="similarity">
    <text evidence="2">Belongs to the EamA transporter family.</text>
</comment>
<proteinExistence type="inferred from homology"/>
<dbReference type="InterPro" id="IPR050638">
    <property type="entry name" value="AA-Vitamin_Transporters"/>
</dbReference>
<organism evidence="9 10">
    <name type="scientific">Bifidobacterium samirii</name>
    <dbReference type="NCBI Taxonomy" id="2306974"/>
    <lineage>
        <taxon>Bacteria</taxon>
        <taxon>Bacillati</taxon>
        <taxon>Actinomycetota</taxon>
        <taxon>Actinomycetes</taxon>
        <taxon>Bifidobacteriales</taxon>
        <taxon>Bifidobacteriaceae</taxon>
        <taxon>Bifidobacterium</taxon>
    </lineage>
</organism>
<accession>A0A430FV09</accession>
<keyword evidence="4 7" id="KW-1133">Transmembrane helix</keyword>
<evidence type="ECO:0000256" key="1">
    <source>
        <dbReference type="ARBA" id="ARBA00004141"/>
    </source>
</evidence>
<feature type="transmembrane region" description="Helical" evidence="7">
    <location>
        <begin position="215"/>
        <end position="233"/>
    </location>
</feature>
<feature type="region of interest" description="Disordered" evidence="6">
    <location>
        <begin position="25"/>
        <end position="47"/>
    </location>
</feature>
<feature type="transmembrane region" description="Helical" evidence="7">
    <location>
        <begin position="56"/>
        <end position="73"/>
    </location>
</feature>
<protein>
    <submittedName>
        <fullName evidence="9">Permease</fullName>
    </submittedName>
</protein>
<evidence type="ECO:0000256" key="7">
    <source>
        <dbReference type="SAM" id="Phobius"/>
    </source>
</evidence>
<dbReference type="EMBL" id="QXGK01000005">
    <property type="protein sequence ID" value="RSX57389.1"/>
    <property type="molecule type" value="Genomic_DNA"/>
</dbReference>
<evidence type="ECO:0000259" key="8">
    <source>
        <dbReference type="Pfam" id="PF00892"/>
    </source>
</evidence>
<feature type="transmembrane region" description="Helical" evidence="7">
    <location>
        <begin position="314"/>
        <end position="346"/>
    </location>
</feature>